<evidence type="ECO:0000313" key="4">
    <source>
        <dbReference type="Proteomes" id="UP001390339"/>
    </source>
</evidence>
<dbReference type="PANTHER" id="PTHR38788">
    <property type="entry name" value="CLR5 DOMAIN-CONTAINING PROTEIN"/>
    <property type="match status" value="1"/>
</dbReference>
<evidence type="ECO:0000313" key="3">
    <source>
        <dbReference type="EMBL" id="KAK8851023.1"/>
    </source>
</evidence>
<keyword evidence="4" id="KW-1185">Reference proteome</keyword>
<feature type="compositionally biased region" description="Low complexity" evidence="1">
    <location>
        <begin position="174"/>
        <end position="190"/>
    </location>
</feature>
<proteinExistence type="predicted"/>
<dbReference type="EMBL" id="JAPCWZ010000009">
    <property type="protein sequence ID" value="KAK8851023.1"/>
    <property type="molecule type" value="Genomic_DNA"/>
</dbReference>
<dbReference type="Proteomes" id="UP001390339">
    <property type="component" value="Unassembled WGS sequence"/>
</dbReference>
<evidence type="ECO:0000256" key="1">
    <source>
        <dbReference type="SAM" id="MobiDB-lite"/>
    </source>
</evidence>
<organism evidence="3 4">
    <name type="scientific">Apiospora arundinis</name>
    <dbReference type="NCBI Taxonomy" id="335852"/>
    <lineage>
        <taxon>Eukaryota</taxon>
        <taxon>Fungi</taxon>
        <taxon>Dikarya</taxon>
        <taxon>Ascomycota</taxon>
        <taxon>Pezizomycotina</taxon>
        <taxon>Sordariomycetes</taxon>
        <taxon>Xylariomycetidae</taxon>
        <taxon>Amphisphaeriales</taxon>
        <taxon>Apiosporaceae</taxon>
        <taxon>Apiospora</taxon>
    </lineage>
</organism>
<feature type="domain" description="Clr5" evidence="2">
    <location>
        <begin position="26"/>
        <end position="77"/>
    </location>
</feature>
<dbReference type="Pfam" id="PF14420">
    <property type="entry name" value="Clr5"/>
    <property type="match status" value="1"/>
</dbReference>
<evidence type="ECO:0000259" key="2">
    <source>
        <dbReference type="Pfam" id="PF14420"/>
    </source>
</evidence>
<gene>
    <name evidence="3" type="ORF">PGQ11_013502</name>
</gene>
<reference evidence="3 4" key="1">
    <citation type="journal article" date="2024" name="IMA Fungus">
        <title>Apiospora arundinis, a panoply of carbohydrate-active enzymes and secondary metabolites.</title>
        <authorList>
            <person name="Sorensen T."/>
            <person name="Petersen C."/>
            <person name="Muurmann A.T."/>
            <person name="Christiansen J.V."/>
            <person name="Brundto M.L."/>
            <person name="Overgaard C.K."/>
            <person name="Boysen A.T."/>
            <person name="Wollenberg R.D."/>
            <person name="Larsen T.O."/>
            <person name="Sorensen J.L."/>
            <person name="Nielsen K.L."/>
            <person name="Sondergaard T.E."/>
        </authorList>
    </citation>
    <scope>NUCLEOTIDE SEQUENCE [LARGE SCALE GENOMIC DNA]</scope>
    <source>
        <strain evidence="3 4">AAU 773</strain>
    </source>
</reference>
<protein>
    <submittedName>
        <fullName evidence="3">Clr5 domain protein</fullName>
    </submittedName>
</protein>
<feature type="region of interest" description="Disordered" evidence="1">
    <location>
        <begin position="148"/>
        <end position="196"/>
    </location>
</feature>
<comment type="caution">
    <text evidence="3">The sequence shown here is derived from an EMBL/GenBank/DDBJ whole genome shotgun (WGS) entry which is preliminary data.</text>
</comment>
<dbReference type="InterPro" id="IPR025676">
    <property type="entry name" value="Clr5_dom"/>
</dbReference>
<dbReference type="PANTHER" id="PTHR38788:SF3">
    <property type="entry name" value="CLR5 DOMAIN-CONTAINING PROTEIN"/>
    <property type="match status" value="1"/>
</dbReference>
<accession>A0ABR2HPX6</accession>
<sequence>MPASSIMDCTNSNPPDPRYLHVPFSKRWDCHRNTIQRLYIDEGLSVEDIASKMKDEYSFDASGRQYKYHMKKWAMNKNISSTAKDQVIKALEKRERKGKATGIVRYKGEAVDKKKLTRHMKSLAQVEPKLSRNKIIFARGDVPRHAFNAAQGVPNHPSPAGTDGSTPSAISILSPPQMQSGPSPSAAQSPFNAPTPTTMAIRRKTMDNRAASLLGGRYGDFLGGMSAAELRISTAWLDQFWYFAFKTFKYWGKGPRVWTPDMLQFSDLLNIASSPNTPGAIAGINDHTSRMDIHFSDGDCRAEPTDLCRWSIHLSNEAFRYDGIPSPPQEPSDHYDINDPEGWPSWPEEWSNADPVAHLQSALQTNTFSNIEIEQLPLSFPRVAEAAAQSPGELLVESVGFAIMARNETLLYDLLEQNESSETFNLGKLYPYHLAASYLDGAKSCCTIMRTLVEDTTTRNRISNLYINNSGHTVLDSLMMNILKAHTSCLPETVDQEFRGLRQFVGAEVDPCGRWDADAPCIRDSNASSPDLIPQSWKHMFCHTSVQAACHSIAVIFEAAGTPDINTPSGLFVKSCGHCGDRLQPLPLHTLVLTTFHLAQSGCDGETLFGALACLVCLLFYRANPLKKANMSLQALIGADDGERCTHQSLDPLQLARYVPQDISMTWTKEVQIGWDVFLAVLQLAQQEVYGDVNEDSETRPRLRCREHRRTAPVGALWASIQTEYLTYRRLKKGDPWISEKFSMLSIIEDLRNGRNFTSLPLIDREMMKLYCECGVFDEVNTENGYAPPNCEQVCKFYFSNLEDWDRSTFLATQYYD</sequence>
<name>A0ABR2HPX6_9PEZI</name>